<dbReference type="InterPro" id="IPR014001">
    <property type="entry name" value="Helicase_ATP-bd"/>
</dbReference>
<dbReference type="EMBL" id="MFBJ01000037">
    <property type="protein sequence ID" value="OGD96001.1"/>
    <property type="molecule type" value="Genomic_DNA"/>
</dbReference>
<dbReference type="Gene3D" id="3.40.50.300">
    <property type="entry name" value="P-loop containing nucleotide triphosphate hydrolases"/>
    <property type="match status" value="2"/>
</dbReference>
<dbReference type="AlphaFoldDB" id="A0A1F5GVW0"/>
<dbReference type="InterPro" id="IPR006935">
    <property type="entry name" value="Helicase/UvrB_N"/>
</dbReference>
<accession>A0A1F5GVW0</accession>
<protein>
    <recommendedName>
        <fullName evidence="1">Helicase ATP-binding domain-containing protein</fullName>
    </recommendedName>
</protein>
<dbReference type="SUPFAM" id="SSF52540">
    <property type="entry name" value="P-loop containing nucleoside triphosphate hydrolases"/>
    <property type="match status" value="1"/>
</dbReference>
<dbReference type="SMART" id="SM00487">
    <property type="entry name" value="DEXDc"/>
    <property type="match status" value="1"/>
</dbReference>
<proteinExistence type="predicted"/>
<dbReference type="GO" id="GO:0003677">
    <property type="term" value="F:DNA binding"/>
    <property type="evidence" value="ECO:0007669"/>
    <property type="project" value="InterPro"/>
</dbReference>
<organism evidence="2 3">
    <name type="scientific">Candidatus Curtissbacteria bacterium RIFCSPHIGHO2_12_FULL_38_9b</name>
    <dbReference type="NCBI Taxonomy" id="1797720"/>
    <lineage>
        <taxon>Bacteria</taxon>
        <taxon>Candidatus Curtissiibacteriota</taxon>
    </lineage>
</organism>
<reference evidence="2 3" key="1">
    <citation type="journal article" date="2016" name="Nat. Commun.">
        <title>Thousands of microbial genomes shed light on interconnected biogeochemical processes in an aquifer system.</title>
        <authorList>
            <person name="Anantharaman K."/>
            <person name="Brown C.T."/>
            <person name="Hug L.A."/>
            <person name="Sharon I."/>
            <person name="Castelle C.J."/>
            <person name="Probst A.J."/>
            <person name="Thomas B.C."/>
            <person name="Singh A."/>
            <person name="Wilkins M.J."/>
            <person name="Karaoz U."/>
            <person name="Brodie E.L."/>
            <person name="Williams K.H."/>
            <person name="Hubbard S.S."/>
            <person name="Banfield J.F."/>
        </authorList>
    </citation>
    <scope>NUCLEOTIDE SEQUENCE [LARGE SCALE GENOMIC DNA]</scope>
</reference>
<dbReference type="InterPro" id="IPR045572">
    <property type="entry name" value="RE_endonuc_C"/>
</dbReference>
<name>A0A1F5GVW0_9BACT</name>
<dbReference type="GO" id="GO:0015668">
    <property type="term" value="F:type III site-specific deoxyribonuclease activity"/>
    <property type="evidence" value="ECO:0007669"/>
    <property type="project" value="InterPro"/>
</dbReference>
<sequence length="863" mass="99397">MKFKFTKNLDYQIEAIDAIAEIFDLGKNIVKMSERFELQSFSPIVANKLDIEQERILKNVQMIQGQNGVEPIERLDSMDFSIEMETGTGKTYVYLRTALELNQKYGLKKFIILVPSVAIREGVLKTIEQTKEHFRELYGNGFGYFAYDSGRLSRVREFAQSLDVQIMIMTIQSFNKDKTIMRQTPDRFNGESPLDLVAQTRPVVIMDEPQNMESELSKSAITDLKPLFKLRYSATHKEAHNLMYRLTPVDAYKKGLVKKIEVFGVKEDNPNELVFNAREIRTQQGSLPKAKVVVEIKEAADEYKRKEMLLKAGDDLFQRTQNEKYAGLLVNEIDAHRGRVELSNGNFYQVEQNIQGDKEAIFRTQIRETIKAHCNKQEELGKGVKVLSLFFIDRVDNYMQHSGVIRRIFEEEFDKIKRNFTRFKESEAAAIHNGYFANIKKKGDIIYQDTDGKSKADKEVYDLIMKNKERLLSFEEPICFIFSHSALREGWDNPNIFQICTLNETSLASKKRQEIGRGLRLAVDINGDRVFDANVNVLTVIANESYQDFASRLQADYYEAGYKESIPTSNAQEKVIVRLRKQWSAENEDFKKLWEKIRKRTKFNIDLDVKKIISLSVDKINELDVQNIVVRVDKVMIDFTDNGKLKTIYEQGAAGERLDKDIFIDNVIERIVRETGITKKTIFDILSLASNINLLFVNPEEYTRSVIVIIKHSLNELLINEGLKYLPTNDVWELSLFEDLKTYGNKTMNSSKSVYEKIIFDSEGERQFAESLNQSRIVKLFAKLPPKFVVDTPLGTYNPDWAIVISADGGEKMYLVRETKFVGDLANLRPSEEQKIACGAKHFKAINVDFKVAQSKELHDLLP</sequence>
<dbReference type="GO" id="GO:0005524">
    <property type="term" value="F:ATP binding"/>
    <property type="evidence" value="ECO:0007669"/>
    <property type="project" value="InterPro"/>
</dbReference>
<evidence type="ECO:0000313" key="2">
    <source>
        <dbReference type="EMBL" id="OGD96001.1"/>
    </source>
</evidence>
<gene>
    <name evidence="2" type="ORF">A3F02_00905</name>
</gene>
<feature type="domain" description="Helicase ATP-binding" evidence="1">
    <location>
        <begin position="71"/>
        <end position="254"/>
    </location>
</feature>
<dbReference type="PROSITE" id="PS51192">
    <property type="entry name" value="HELICASE_ATP_BIND_1"/>
    <property type="match status" value="1"/>
</dbReference>
<evidence type="ECO:0000313" key="3">
    <source>
        <dbReference type="Proteomes" id="UP000176666"/>
    </source>
</evidence>
<dbReference type="Proteomes" id="UP000176666">
    <property type="component" value="Unassembled WGS sequence"/>
</dbReference>
<dbReference type="Pfam" id="PF04851">
    <property type="entry name" value="ResIII"/>
    <property type="match status" value="1"/>
</dbReference>
<dbReference type="Pfam" id="PF19778">
    <property type="entry name" value="RE_endonuc"/>
    <property type="match status" value="1"/>
</dbReference>
<evidence type="ECO:0000259" key="1">
    <source>
        <dbReference type="PROSITE" id="PS51192"/>
    </source>
</evidence>
<comment type="caution">
    <text evidence="2">The sequence shown here is derived from an EMBL/GenBank/DDBJ whole genome shotgun (WGS) entry which is preliminary data.</text>
</comment>
<dbReference type="InterPro" id="IPR027417">
    <property type="entry name" value="P-loop_NTPase"/>
</dbReference>